<evidence type="ECO:0000313" key="3">
    <source>
        <dbReference type="Proteomes" id="UP000226179"/>
    </source>
</evidence>
<feature type="transmembrane region" description="Helical" evidence="1">
    <location>
        <begin position="68"/>
        <end position="91"/>
    </location>
</feature>
<keyword evidence="1" id="KW-1133">Transmembrane helix</keyword>
<feature type="transmembrane region" description="Helical" evidence="1">
    <location>
        <begin position="135"/>
        <end position="152"/>
    </location>
</feature>
<name>A0A2B7YUH3_9FUSO</name>
<evidence type="ECO:0000313" key="2">
    <source>
        <dbReference type="EMBL" id="PGH24679.1"/>
    </source>
</evidence>
<sequence length="166" mass="19215">MGNILLGIFYKIDLIKNELLFLGIKLLDIDKKALEKFITSGALLLSGFSFDMGILGDEISDKEYRDSIISDGFIFLFSLYGIISCLGKFGLEVSIKYNIITKFYIFFILIFFFFGFFLIVLRIIEIIKRMNYKGFLEFLLGMINFLVLYGATENFMQKFIIQELGM</sequence>
<dbReference type="AlphaFoldDB" id="A0A2B7YUH3"/>
<evidence type="ECO:0000256" key="1">
    <source>
        <dbReference type="SAM" id="Phobius"/>
    </source>
</evidence>
<gene>
    <name evidence="2" type="ORF">RN90_04165</name>
</gene>
<organism evidence="2 3">
    <name type="scientific">Fusobacterium animalis</name>
    <dbReference type="NCBI Taxonomy" id="76859"/>
    <lineage>
        <taxon>Bacteria</taxon>
        <taxon>Fusobacteriati</taxon>
        <taxon>Fusobacteriota</taxon>
        <taxon>Fusobacteriia</taxon>
        <taxon>Fusobacteriales</taxon>
        <taxon>Fusobacteriaceae</taxon>
        <taxon>Fusobacterium</taxon>
    </lineage>
</organism>
<comment type="caution">
    <text evidence="2">The sequence shown here is derived from an EMBL/GenBank/DDBJ whole genome shotgun (WGS) entry which is preliminary data.</text>
</comment>
<accession>A0A2B7YUH3</accession>
<keyword evidence="1" id="KW-0472">Membrane</keyword>
<protein>
    <submittedName>
        <fullName evidence="2">Uncharacterized protein</fullName>
    </submittedName>
</protein>
<dbReference type="Proteomes" id="UP000226179">
    <property type="component" value="Unassembled WGS sequence"/>
</dbReference>
<feature type="transmembrane region" description="Helical" evidence="1">
    <location>
        <begin position="103"/>
        <end position="123"/>
    </location>
</feature>
<keyword evidence="1" id="KW-0812">Transmembrane</keyword>
<dbReference type="EMBL" id="NJGJ01000001">
    <property type="protein sequence ID" value="PGH24679.1"/>
    <property type="molecule type" value="Genomic_DNA"/>
</dbReference>
<reference evidence="2 3" key="1">
    <citation type="submission" date="2017-06" db="EMBL/GenBank/DDBJ databases">
        <title>Draft genome sequence of Fusobacterium nucleatum subsp. animalis KCOM 1280 (=ChDC F318).</title>
        <authorList>
            <person name="Kook J.-K."/>
            <person name="Park S.-N."/>
            <person name="Lim Y.K."/>
            <person name="Roh H."/>
        </authorList>
    </citation>
    <scope>NUCLEOTIDE SEQUENCE [LARGE SCALE GENOMIC DNA]</scope>
    <source>
        <strain evidence="3">KCOM 1280 ( ChDC F318)</strain>
    </source>
</reference>
<dbReference type="RefSeq" id="WP_023038743.1">
    <property type="nucleotide sequence ID" value="NZ_CP077150.1"/>
</dbReference>
<proteinExistence type="predicted"/>